<feature type="region of interest" description="Disordered" evidence="1">
    <location>
        <begin position="1"/>
        <end position="30"/>
    </location>
</feature>
<evidence type="ECO:0000256" key="1">
    <source>
        <dbReference type="SAM" id="MobiDB-lite"/>
    </source>
</evidence>
<organism evidence="2 3">
    <name type="scientific">Austropuccinia psidii MF-1</name>
    <dbReference type="NCBI Taxonomy" id="1389203"/>
    <lineage>
        <taxon>Eukaryota</taxon>
        <taxon>Fungi</taxon>
        <taxon>Dikarya</taxon>
        <taxon>Basidiomycota</taxon>
        <taxon>Pucciniomycotina</taxon>
        <taxon>Pucciniomycetes</taxon>
        <taxon>Pucciniales</taxon>
        <taxon>Sphaerophragmiaceae</taxon>
        <taxon>Austropuccinia</taxon>
    </lineage>
</organism>
<name>A0A9Q3ERS2_9BASI</name>
<dbReference type="AlphaFoldDB" id="A0A9Q3ERS2"/>
<accession>A0A9Q3ERS2</accession>
<keyword evidence="3" id="KW-1185">Reference proteome</keyword>
<protein>
    <submittedName>
        <fullName evidence="2">Uncharacterized protein</fullName>
    </submittedName>
</protein>
<evidence type="ECO:0000313" key="3">
    <source>
        <dbReference type="Proteomes" id="UP000765509"/>
    </source>
</evidence>
<comment type="caution">
    <text evidence="2">The sequence shown here is derived from an EMBL/GenBank/DDBJ whole genome shotgun (WGS) entry which is preliminary data.</text>
</comment>
<dbReference type="Proteomes" id="UP000765509">
    <property type="component" value="Unassembled WGS sequence"/>
</dbReference>
<sequence>MPSTSPRKFNFPGLIPSPLHQESPRNNTPIVKRREKDYSLWLDGKDAERFIREVEKIAEIKVASGRDIEIQIEFWTKDKDITYHVEGIPGYERAY</sequence>
<proteinExistence type="predicted"/>
<dbReference type="EMBL" id="AVOT02034218">
    <property type="protein sequence ID" value="MBW0528270.1"/>
    <property type="molecule type" value="Genomic_DNA"/>
</dbReference>
<evidence type="ECO:0000313" key="2">
    <source>
        <dbReference type="EMBL" id="MBW0528270.1"/>
    </source>
</evidence>
<gene>
    <name evidence="2" type="ORF">O181_067985</name>
</gene>
<reference evidence="2" key="1">
    <citation type="submission" date="2021-03" db="EMBL/GenBank/DDBJ databases">
        <title>Draft genome sequence of rust myrtle Austropuccinia psidii MF-1, a brazilian biotype.</title>
        <authorList>
            <person name="Quecine M.C."/>
            <person name="Pachon D.M.R."/>
            <person name="Bonatelli M.L."/>
            <person name="Correr F.H."/>
            <person name="Franceschini L.M."/>
            <person name="Leite T.F."/>
            <person name="Margarido G.R.A."/>
            <person name="Almeida C.A."/>
            <person name="Ferrarezi J.A."/>
            <person name="Labate C.A."/>
        </authorList>
    </citation>
    <scope>NUCLEOTIDE SEQUENCE</scope>
    <source>
        <strain evidence="2">MF-1</strain>
    </source>
</reference>